<evidence type="ECO:0000313" key="2">
    <source>
        <dbReference type="EMBL" id="WOG85242.1"/>
    </source>
</evidence>
<dbReference type="AlphaFoldDB" id="A0A166IU72"/>
<name>A0A166IU72_DAUCS</name>
<reference evidence="2" key="2">
    <citation type="submission" date="2022-03" db="EMBL/GenBank/DDBJ databases">
        <title>Draft title - Genomic analysis of global carrot germplasm unveils the trajectory of domestication and the origin of high carotenoid orange carrot.</title>
        <authorList>
            <person name="Iorizzo M."/>
            <person name="Ellison S."/>
            <person name="Senalik D."/>
            <person name="Macko-Podgorni A."/>
            <person name="Grzebelus D."/>
            <person name="Bostan H."/>
            <person name="Rolling W."/>
            <person name="Curaba J."/>
            <person name="Simon P."/>
        </authorList>
    </citation>
    <scope>NUCLEOTIDE SEQUENCE</scope>
    <source>
        <tissue evidence="2">Leaf</tissue>
    </source>
</reference>
<keyword evidence="3" id="KW-1185">Reference proteome</keyword>
<organism evidence="2 3">
    <name type="scientific">Daucus carota subsp. sativus</name>
    <name type="common">Carrot</name>
    <dbReference type="NCBI Taxonomy" id="79200"/>
    <lineage>
        <taxon>Eukaryota</taxon>
        <taxon>Viridiplantae</taxon>
        <taxon>Streptophyta</taxon>
        <taxon>Embryophyta</taxon>
        <taxon>Tracheophyta</taxon>
        <taxon>Spermatophyta</taxon>
        <taxon>Magnoliopsida</taxon>
        <taxon>eudicotyledons</taxon>
        <taxon>Gunneridae</taxon>
        <taxon>Pentapetalae</taxon>
        <taxon>asterids</taxon>
        <taxon>campanulids</taxon>
        <taxon>Apiales</taxon>
        <taxon>Apiaceae</taxon>
        <taxon>Apioideae</taxon>
        <taxon>Scandiceae</taxon>
        <taxon>Daucinae</taxon>
        <taxon>Daucus</taxon>
        <taxon>Daucus sect. Daucus</taxon>
    </lineage>
</organism>
<evidence type="ECO:0000313" key="3">
    <source>
        <dbReference type="Proteomes" id="UP000077755"/>
    </source>
</evidence>
<gene>
    <name evidence="2" type="ORF">DCAR_0104430</name>
</gene>
<dbReference type="InterPro" id="IPR022251">
    <property type="entry name" value="DUF3774_wound-induced"/>
</dbReference>
<dbReference type="EMBL" id="CP093343">
    <property type="protein sequence ID" value="WOG85242.1"/>
    <property type="molecule type" value="Genomic_DNA"/>
</dbReference>
<proteinExistence type="predicted"/>
<reference evidence="2" key="1">
    <citation type="journal article" date="2016" name="Nat. Genet.">
        <title>A high-quality carrot genome assembly provides new insights into carotenoid accumulation and asterid genome evolution.</title>
        <authorList>
            <person name="Iorizzo M."/>
            <person name="Ellison S."/>
            <person name="Senalik D."/>
            <person name="Zeng P."/>
            <person name="Satapoomin P."/>
            <person name="Huang J."/>
            <person name="Bowman M."/>
            <person name="Iovene M."/>
            <person name="Sanseverino W."/>
            <person name="Cavagnaro P."/>
            <person name="Yildiz M."/>
            <person name="Macko-Podgorni A."/>
            <person name="Moranska E."/>
            <person name="Grzebelus E."/>
            <person name="Grzebelus D."/>
            <person name="Ashrafi H."/>
            <person name="Zheng Z."/>
            <person name="Cheng S."/>
            <person name="Spooner D."/>
            <person name="Van Deynze A."/>
            <person name="Simon P."/>
        </authorList>
    </citation>
    <scope>NUCLEOTIDE SEQUENCE</scope>
    <source>
        <tissue evidence="2">Leaf</tissue>
    </source>
</reference>
<dbReference type="Gramene" id="KZN11494">
    <property type="protein sequence ID" value="KZN11494"/>
    <property type="gene ID" value="DCAR_004150"/>
</dbReference>
<protein>
    <submittedName>
        <fullName evidence="2">Uncharacterized protein</fullName>
    </submittedName>
</protein>
<feature type="compositionally biased region" description="Polar residues" evidence="1">
    <location>
        <begin position="10"/>
        <end position="22"/>
    </location>
</feature>
<feature type="region of interest" description="Disordered" evidence="1">
    <location>
        <begin position="1"/>
        <end position="32"/>
    </location>
</feature>
<evidence type="ECO:0000256" key="1">
    <source>
        <dbReference type="SAM" id="MobiDB-lite"/>
    </source>
</evidence>
<dbReference type="Proteomes" id="UP000077755">
    <property type="component" value="Chromosome 1"/>
</dbReference>
<accession>A0A166IU72</accession>
<dbReference type="Pfam" id="PF12609">
    <property type="entry name" value="DUF3774"/>
    <property type="match status" value="1"/>
</dbReference>
<sequence length="72" mass="7491">MKTRGGLNGESASSKSSRTGSNGFASSKQSLSSFGGSAEVKQSYVKGTNAKANPPAEESLRIVMYLSCWGLN</sequence>
<feature type="compositionally biased region" description="Low complexity" evidence="1">
    <location>
        <begin position="23"/>
        <end position="32"/>
    </location>
</feature>